<reference evidence="2 3" key="1">
    <citation type="submission" date="2019-02" db="EMBL/GenBank/DDBJ databases">
        <title>Kribbella capetownensis sp. nov. and Kribbella speibonae sp. nov., isolated from soil.</title>
        <authorList>
            <person name="Curtis S.M."/>
            <person name="Norton I."/>
            <person name="Everest G.J."/>
            <person name="Meyers P.R."/>
        </authorList>
    </citation>
    <scope>NUCLEOTIDE SEQUENCE [LARGE SCALE GENOMIC DNA]</scope>
    <source>
        <strain evidence="2 3">YM53</strain>
    </source>
</reference>
<keyword evidence="1" id="KW-1133">Transmembrane helix</keyword>
<dbReference type="EMBL" id="SJKD01000008">
    <property type="protein sequence ID" value="TCC45218.1"/>
    <property type="molecule type" value="Genomic_DNA"/>
</dbReference>
<name>A0A4R0JKE7_9ACTN</name>
<dbReference type="OrthoDB" id="3824130at2"/>
<keyword evidence="1" id="KW-0812">Transmembrane</keyword>
<keyword evidence="3" id="KW-1185">Reference proteome</keyword>
<evidence type="ECO:0000313" key="2">
    <source>
        <dbReference type="EMBL" id="TCC45218.1"/>
    </source>
</evidence>
<gene>
    <name evidence="2" type="ORF">E0H75_32490</name>
</gene>
<feature type="transmembrane region" description="Helical" evidence="1">
    <location>
        <begin position="34"/>
        <end position="56"/>
    </location>
</feature>
<comment type="caution">
    <text evidence="2">The sequence shown here is derived from an EMBL/GenBank/DDBJ whole genome shotgun (WGS) entry which is preliminary data.</text>
</comment>
<dbReference type="RefSeq" id="WP_131517516.1">
    <property type="nucleotide sequence ID" value="NZ_SJKD01000008.1"/>
</dbReference>
<dbReference type="Proteomes" id="UP000293342">
    <property type="component" value="Unassembled WGS sequence"/>
</dbReference>
<proteinExistence type="predicted"/>
<keyword evidence="1" id="KW-0472">Membrane</keyword>
<protein>
    <submittedName>
        <fullName evidence="2">SdpI family protein</fullName>
    </submittedName>
</protein>
<evidence type="ECO:0000256" key="1">
    <source>
        <dbReference type="SAM" id="Phobius"/>
    </source>
</evidence>
<organism evidence="2 3">
    <name type="scientific">Kribbella capetownensis</name>
    <dbReference type="NCBI Taxonomy" id="1572659"/>
    <lineage>
        <taxon>Bacteria</taxon>
        <taxon>Bacillati</taxon>
        <taxon>Actinomycetota</taxon>
        <taxon>Actinomycetes</taxon>
        <taxon>Propionibacteriales</taxon>
        <taxon>Kribbellaceae</taxon>
        <taxon>Kribbella</taxon>
    </lineage>
</organism>
<sequence>MSEHREDAQAFVVGIDREAVRERRALVRKVQRRGAWVTLAIGAVGILAALVALIAFRGSGLWPFALLLIVAMIPLVLSTVLALRLIAERQRWYAANDVQPIAMRMTPRALELACEGASYPVVLPWATVRGFRQEKLFGQYTLELDLAPGVGATTAGVRGLDQPSVRTVVKPNPLLRPTGLFLVKALDQPVHVIDQALQHFSGGTTRVNRSN</sequence>
<feature type="transmembrane region" description="Helical" evidence="1">
    <location>
        <begin position="62"/>
        <end position="83"/>
    </location>
</feature>
<accession>A0A4R0JKE7</accession>
<dbReference type="AlphaFoldDB" id="A0A4R0JKE7"/>
<evidence type="ECO:0000313" key="3">
    <source>
        <dbReference type="Proteomes" id="UP000293342"/>
    </source>
</evidence>